<keyword evidence="1" id="KW-1133">Transmembrane helix</keyword>
<dbReference type="Proteomes" id="UP001431209">
    <property type="component" value="Unassembled WGS sequence"/>
</dbReference>
<evidence type="ECO:0008006" key="4">
    <source>
        <dbReference type="Google" id="ProtNLM"/>
    </source>
</evidence>
<dbReference type="Gene3D" id="3.90.550.10">
    <property type="entry name" value="Spore Coat Polysaccharide Biosynthesis Protein SpsA, Chain A"/>
    <property type="match status" value="1"/>
</dbReference>
<proteinExistence type="predicted"/>
<feature type="transmembrane region" description="Helical" evidence="1">
    <location>
        <begin position="15"/>
        <end position="35"/>
    </location>
</feature>
<dbReference type="Pfam" id="PF01501">
    <property type="entry name" value="Glyco_transf_8"/>
    <property type="match status" value="1"/>
</dbReference>
<keyword evidence="3" id="KW-1185">Reference proteome</keyword>
<evidence type="ECO:0000313" key="2">
    <source>
        <dbReference type="EMBL" id="KAL0480618.1"/>
    </source>
</evidence>
<keyword evidence="1" id="KW-0812">Transmembrane</keyword>
<organism evidence="2 3">
    <name type="scientific">Acrasis kona</name>
    <dbReference type="NCBI Taxonomy" id="1008807"/>
    <lineage>
        <taxon>Eukaryota</taxon>
        <taxon>Discoba</taxon>
        <taxon>Heterolobosea</taxon>
        <taxon>Tetramitia</taxon>
        <taxon>Eutetramitia</taxon>
        <taxon>Acrasidae</taxon>
        <taxon>Acrasis</taxon>
    </lineage>
</organism>
<dbReference type="PANTHER" id="PTHR46612:SF1">
    <property type="entry name" value="XYLOSIDE XYLOSYLTRANSFERASE 1"/>
    <property type="match status" value="1"/>
</dbReference>
<dbReference type="InterPro" id="IPR029044">
    <property type="entry name" value="Nucleotide-diphossugar_trans"/>
</dbReference>
<accession>A0AAW2YT77</accession>
<dbReference type="EMBL" id="JAOPGA020000676">
    <property type="protein sequence ID" value="KAL0480618.1"/>
    <property type="molecule type" value="Genomic_DNA"/>
</dbReference>
<dbReference type="InterPro" id="IPR042465">
    <property type="entry name" value="XXLT1"/>
</dbReference>
<name>A0AAW2YT77_9EUKA</name>
<keyword evidence="1" id="KW-0472">Membrane</keyword>
<gene>
    <name evidence="2" type="ORF">AKO1_006796</name>
</gene>
<evidence type="ECO:0000256" key="1">
    <source>
        <dbReference type="SAM" id="Phobius"/>
    </source>
</evidence>
<reference evidence="2 3" key="1">
    <citation type="submission" date="2024-03" db="EMBL/GenBank/DDBJ databases">
        <title>The Acrasis kona genome and developmental transcriptomes reveal deep origins of eukaryotic multicellular pathways.</title>
        <authorList>
            <person name="Sheikh S."/>
            <person name="Fu C.-J."/>
            <person name="Brown M.W."/>
            <person name="Baldauf S.L."/>
        </authorList>
    </citation>
    <scope>NUCLEOTIDE SEQUENCE [LARGE SCALE GENOMIC DNA]</scope>
    <source>
        <strain evidence="2 3">ATCC MYA-3509</strain>
    </source>
</reference>
<dbReference type="AlphaFoldDB" id="A0AAW2YT77"/>
<dbReference type="GO" id="GO:0005789">
    <property type="term" value="C:endoplasmic reticulum membrane"/>
    <property type="evidence" value="ECO:0007669"/>
    <property type="project" value="TreeGrafter"/>
</dbReference>
<comment type="caution">
    <text evidence="2">The sequence shown here is derived from an EMBL/GenBank/DDBJ whole genome shotgun (WGS) entry which is preliminary data.</text>
</comment>
<dbReference type="GO" id="GO:0016266">
    <property type="term" value="P:protein O-linked glycosylation via N-acetyl-galactosamine"/>
    <property type="evidence" value="ECO:0007669"/>
    <property type="project" value="TreeGrafter"/>
</dbReference>
<dbReference type="GO" id="GO:0140560">
    <property type="term" value="F:xylosyl alpha-1,3-xylosyltransferase activity"/>
    <property type="evidence" value="ECO:0007669"/>
    <property type="project" value="TreeGrafter"/>
</dbReference>
<protein>
    <recommendedName>
        <fullName evidence="4">Glycosyltransferase</fullName>
    </recommendedName>
</protein>
<sequence>MNISTSNLWTGYKRLHVMLMVSFFLCTCFALFYFMRPRWRCPAQNNVRLTENFTENDWVHVAIVGSYFALKELDVFSAPVKSLLWHRRVPVHLHILGSENIVHQIRACNHLFFRISHHDINTESLYDLGHYNANKYKLLVEKSLLHTDVKKVIVIDTDLAFFDDVGELYKQFNHFKPEQAIGLAPEYFNQYADDKRHISHGGQNCVKAIHYDGHDGFNTGVALLDLEKLRKLNWWMDMVVPASKEVHSCLQPMGDQDIMNHMLYSNKDLLYVLPYEWHMQYYCFNPTHFSGRSDVKCKKDMWKGKVKIGHWNGSAPYAKYLFYFYKNLETSSLDQPFINHLYMKAHDVDIETDINELEGFWM</sequence>
<dbReference type="InterPro" id="IPR002495">
    <property type="entry name" value="Glyco_trans_8"/>
</dbReference>
<evidence type="ECO:0000313" key="3">
    <source>
        <dbReference type="Proteomes" id="UP001431209"/>
    </source>
</evidence>
<dbReference type="SUPFAM" id="SSF53448">
    <property type="entry name" value="Nucleotide-diphospho-sugar transferases"/>
    <property type="match status" value="1"/>
</dbReference>
<dbReference type="PANTHER" id="PTHR46612">
    <property type="entry name" value="XYLOSIDE XYLOSYLTRANSFERASE 1"/>
    <property type="match status" value="1"/>
</dbReference>